<organism evidence="1 2">
    <name type="scientific">Leptospira weilii str. Ecochallenge</name>
    <dbReference type="NCBI Taxonomy" id="1049986"/>
    <lineage>
        <taxon>Bacteria</taxon>
        <taxon>Pseudomonadati</taxon>
        <taxon>Spirochaetota</taxon>
        <taxon>Spirochaetia</taxon>
        <taxon>Leptospirales</taxon>
        <taxon>Leptospiraceae</taxon>
        <taxon>Leptospira</taxon>
    </lineage>
</organism>
<evidence type="ECO:0000313" key="1">
    <source>
        <dbReference type="EMBL" id="EMY15348.1"/>
    </source>
</evidence>
<comment type="caution">
    <text evidence="1">The sequence shown here is derived from an EMBL/GenBank/DDBJ whole genome shotgun (WGS) entry which is preliminary data.</text>
</comment>
<protein>
    <submittedName>
        <fullName evidence="1">Uncharacterized protein</fullName>
    </submittedName>
</protein>
<gene>
    <name evidence="1" type="ORF">LEP1GSC043_1542</name>
</gene>
<evidence type="ECO:0000313" key="2">
    <source>
        <dbReference type="Proteomes" id="UP000012249"/>
    </source>
</evidence>
<reference evidence="1 2" key="1">
    <citation type="submission" date="2013-02" db="EMBL/GenBank/DDBJ databases">
        <authorList>
            <person name="Harkins D.M."/>
            <person name="Durkin A.S."/>
            <person name="Brinkac L.M."/>
            <person name="Haft D.H."/>
            <person name="Selengut J.D."/>
            <person name="Sanka R."/>
            <person name="DePew J."/>
            <person name="Purushe J."/>
            <person name="Haake D.A."/>
            <person name="Matsunaga J."/>
            <person name="Vinetz J.M."/>
            <person name="Sutton G.G."/>
            <person name="Nierman W.C."/>
            <person name="Fouts D.E."/>
        </authorList>
    </citation>
    <scope>NUCLEOTIDE SEQUENCE [LARGE SCALE GENOMIC DNA]</scope>
    <source>
        <strain evidence="1 2">Ecochallenge</strain>
    </source>
</reference>
<dbReference type="AlphaFoldDB" id="N1U4D5"/>
<dbReference type="Proteomes" id="UP000012249">
    <property type="component" value="Unassembled WGS sequence"/>
</dbReference>
<proteinExistence type="predicted"/>
<name>N1U4D5_9LEPT</name>
<sequence length="41" mass="4963">MEFRPKEKDFSQTEKNDSYVAYLEESRKKFVPSLYLGCEIR</sequence>
<dbReference type="EMBL" id="AHMI02000097">
    <property type="protein sequence ID" value="EMY15348.1"/>
    <property type="molecule type" value="Genomic_DNA"/>
</dbReference>
<accession>N1U4D5</accession>